<dbReference type="Pfam" id="PF12833">
    <property type="entry name" value="HTH_18"/>
    <property type="match status" value="1"/>
</dbReference>
<evidence type="ECO:0000256" key="2">
    <source>
        <dbReference type="ARBA" id="ARBA00023125"/>
    </source>
</evidence>
<evidence type="ECO:0000313" key="5">
    <source>
        <dbReference type="EMBL" id="SHO47495.1"/>
    </source>
</evidence>
<evidence type="ECO:0000256" key="3">
    <source>
        <dbReference type="ARBA" id="ARBA00023163"/>
    </source>
</evidence>
<keyword evidence="2 5" id="KW-0238">DNA-binding</keyword>
<gene>
    <name evidence="5" type="ORF">SAMN02745220_01891</name>
</gene>
<dbReference type="GO" id="GO:0000976">
    <property type="term" value="F:transcription cis-regulatory region binding"/>
    <property type="evidence" value="ECO:0007669"/>
    <property type="project" value="TreeGrafter"/>
</dbReference>
<dbReference type="GO" id="GO:0005829">
    <property type="term" value="C:cytosol"/>
    <property type="evidence" value="ECO:0007669"/>
    <property type="project" value="TreeGrafter"/>
</dbReference>
<protein>
    <submittedName>
        <fullName evidence="5">AraC-type DNA-binding protein</fullName>
    </submittedName>
</protein>
<reference evidence="5 6" key="1">
    <citation type="submission" date="2016-12" db="EMBL/GenBank/DDBJ databases">
        <authorList>
            <person name="Song W.-J."/>
            <person name="Kurnit D.M."/>
        </authorList>
    </citation>
    <scope>NUCLEOTIDE SEQUENCE [LARGE SCALE GENOMIC DNA]</scope>
    <source>
        <strain evidence="5 6">DSM 18488</strain>
    </source>
</reference>
<dbReference type="Pfam" id="PF12625">
    <property type="entry name" value="Arabinose_bd"/>
    <property type="match status" value="1"/>
</dbReference>
<accession>A0A1M7Y574</accession>
<dbReference type="InterPro" id="IPR009057">
    <property type="entry name" value="Homeodomain-like_sf"/>
</dbReference>
<sequence length="334" mass="37984">MHLTKLASIQLVNWNILEEYNLDPFTIFTKVQLDPTLMHHPGARYPLSRIADLWEEMEKVIKDPCFGLLAAKRWHPANFGTLGYALLMSTSLRTTLERLIRFHRVISDARFASLYEETAKSALVFDLSNPDEAPYTAAREDAALAWIMSVLKVNFQRPLSPISVSFTHSRPEECAGKYYELFQAPIHFDAPAARIELSLNDADRILPSGNKEMLDLKEEVMTGYLEARSEKSLVARVTKCIVEHLPSGDATVEKIASELFVSTRKLQRLLQEEGTSFLTLLNSTRQSIAEQYVQNKNMDLTEIAFLLGFSDQSTFSRSFKRWTGRSPRAFRSAN</sequence>
<dbReference type="SUPFAM" id="SSF46689">
    <property type="entry name" value="Homeodomain-like"/>
    <property type="match status" value="1"/>
</dbReference>
<keyword evidence="3" id="KW-0804">Transcription</keyword>
<evidence type="ECO:0000313" key="6">
    <source>
        <dbReference type="Proteomes" id="UP000184603"/>
    </source>
</evidence>
<dbReference type="AlphaFoldDB" id="A0A1M7Y574"/>
<dbReference type="SMART" id="SM00342">
    <property type="entry name" value="HTH_ARAC"/>
    <property type="match status" value="1"/>
</dbReference>
<keyword evidence="1" id="KW-0805">Transcription regulation</keyword>
<evidence type="ECO:0000259" key="4">
    <source>
        <dbReference type="PROSITE" id="PS01124"/>
    </source>
</evidence>
<organism evidence="5 6">
    <name type="scientific">Desulfopila aestuarii DSM 18488</name>
    <dbReference type="NCBI Taxonomy" id="1121416"/>
    <lineage>
        <taxon>Bacteria</taxon>
        <taxon>Pseudomonadati</taxon>
        <taxon>Thermodesulfobacteriota</taxon>
        <taxon>Desulfobulbia</taxon>
        <taxon>Desulfobulbales</taxon>
        <taxon>Desulfocapsaceae</taxon>
        <taxon>Desulfopila</taxon>
    </lineage>
</organism>
<feature type="domain" description="HTH araC/xylS-type" evidence="4">
    <location>
        <begin position="235"/>
        <end position="333"/>
    </location>
</feature>
<dbReference type="InterPro" id="IPR020449">
    <property type="entry name" value="Tscrpt_reg_AraC-type_HTH"/>
</dbReference>
<dbReference type="InterPro" id="IPR032687">
    <property type="entry name" value="AraC-type_N"/>
</dbReference>
<dbReference type="PRINTS" id="PR00032">
    <property type="entry name" value="HTHARAC"/>
</dbReference>
<dbReference type="OrthoDB" id="9816010at2"/>
<keyword evidence="6" id="KW-1185">Reference proteome</keyword>
<dbReference type="PROSITE" id="PS01124">
    <property type="entry name" value="HTH_ARAC_FAMILY_2"/>
    <property type="match status" value="1"/>
</dbReference>
<dbReference type="InterPro" id="IPR018060">
    <property type="entry name" value="HTH_AraC"/>
</dbReference>
<evidence type="ECO:0000256" key="1">
    <source>
        <dbReference type="ARBA" id="ARBA00023015"/>
    </source>
</evidence>
<dbReference type="Proteomes" id="UP000184603">
    <property type="component" value="Unassembled WGS sequence"/>
</dbReference>
<dbReference type="STRING" id="1121416.SAMN02745220_01891"/>
<dbReference type="RefSeq" id="WP_073613195.1">
    <property type="nucleotide sequence ID" value="NZ_FRFE01000007.1"/>
</dbReference>
<dbReference type="GO" id="GO:0003700">
    <property type="term" value="F:DNA-binding transcription factor activity"/>
    <property type="evidence" value="ECO:0007669"/>
    <property type="project" value="InterPro"/>
</dbReference>
<name>A0A1M7Y574_9BACT</name>
<proteinExistence type="predicted"/>
<dbReference type="PANTHER" id="PTHR47894:SF1">
    <property type="entry name" value="HTH-TYPE TRANSCRIPTIONAL REGULATOR VQSM"/>
    <property type="match status" value="1"/>
</dbReference>
<dbReference type="PANTHER" id="PTHR47894">
    <property type="entry name" value="HTH-TYPE TRANSCRIPTIONAL REGULATOR GADX"/>
    <property type="match status" value="1"/>
</dbReference>
<dbReference type="EMBL" id="FRFE01000007">
    <property type="protein sequence ID" value="SHO47495.1"/>
    <property type="molecule type" value="Genomic_DNA"/>
</dbReference>
<dbReference type="Gene3D" id="1.10.10.60">
    <property type="entry name" value="Homeodomain-like"/>
    <property type="match status" value="1"/>
</dbReference>